<protein>
    <submittedName>
        <fullName evidence="5">G/U mismatch-specific uracil DNA glycosylase</fullName>
        <ecNumber evidence="5">3.2.2.28</ecNumber>
    </submittedName>
</protein>
<dbReference type="InterPro" id="IPR005122">
    <property type="entry name" value="Uracil-DNA_glycosylase-like"/>
</dbReference>
<dbReference type="GO" id="GO:0004844">
    <property type="term" value="F:uracil DNA N-glycosylase activity"/>
    <property type="evidence" value="ECO:0007669"/>
    <property type="project" value="TreeGrafter"/>
</dbReference>
<dbReference type="PANTHER" id="PTHR12159">
    <property type="entry name" value="G/T AND G/U MISMATCH-SPECIFIC DNA GLYCOSYLASE"/>
    <property type="match status" value="1"/>
</dbReference>
<sequence>MTLADQPTKDEIRAAVGKTVPDLIAPELQVLFCGINPSLYSAAVGHHFARPGNRFWKTLHGAGFTERPLSPFEDRDLVHLGYGLTNIVERATARADELDDHELVVGQQQLAAKLQHLRPRFLAVLGIGAYRTGFRQPKAVMGRQGDTFHGAILWVLPNPSGLNAHYQLEDLKRAYRELLIAVQT</sequence>
<dbReference type="GO" id="GO:0006285">
    <property type="term" value="P:base-excision repair, AP site formation"/>
    <property type="evidence" value="ECO:0007669"/>
    <property type="project" value="InterPro"/>
</dbReference>
<dbReference type="SMART" id="SM00987">
    <property type="entry name" value="UreE_C"/>
    <property type="match status" value="1"/>
</dbReference>
<dbReference type="Gene3D" id="3.40.470.10">
    <property type="entry name" value="Uracil-DNA glycosylase-like domain"/>
    <property type="match status" value="1"/>
</dbReference>
<dbReference type="SMART" id="SM00986">
    <property type="entry name" value="UDG"/>
    <property type="match status" value="1"/>
</dbReference>
<evidence type="ECO:0000313" key="5">
    <source>
        <dbReference type="EMBL" id="CAA9556678.1"/>
    </source>
</evidence>
<evidence type="ECO:0000256" key="1">
    <source>
        <dbReference type="ARBA" id="ARBA00022763"/>
    </source>
</evidence>
<evidence type="ECO:0000256" key="3">
    <source>
        <dbReference type="ARBA" id="ARBA00023204"/>
    </source>
</evidence>
<dbReference type="GO" id="GO:0008263">
    <property type="term" value="F:pyrimidine-specific mismatch base pair DNA N-glycosylase activity"/>
    <property type="evidence" value="ECO:0007669"/>
    <property type="project" value="TreeGrafter"/>
</dbReference>
<reference evidence="5" key="1">
    <citation type="submission" date="2020-02" db="EMBL/GenBank/DDBJ databases">
        <authorList>
            <person name="Meier V. D."/>
        </authorList>
    </citation>
    <scope>NUCLEOTIDE SEQUENCE</scope>
    <source>
        <strain evidence="5">AVDCRST_MAG81</strain>
    </source>
</reference>
<gene>
    <name evidence="5" type="ORF">AVDCRST_MAG81-502</name>
</gene>
<accession>A0A6J4UQ74</accession>
<evidence type="ECO:0000259" key="4">
    <source>
        <dbReference type="SMART" id="SM00986"/>
    </source>
</evidence>
<keyword evidence="1" id="KW-0227">DNA damage</keyword>
<dbReference type="AlphaFoldDB" id="A0A6J4UQ74"/>
<keyword evidence="3" id="KW-0234">DNA repair</keyword>
<dbReference type="SUPFAM" id="SSF52141">
    <property type="entry name" value="Uracil-DNA glycosylase-like"/>
    <property type="match status" value="1"/>
</dbReference>
<dbReference type="Pfam" id="PF03167">
    <property type="entry name" value="UDG"/>
    <property type="match status" value="1"/>
</dbReference>
<dbReference type="InterPro" id="IPR015637">
    <property type="entry name" value="MUG/TDG"/>
</dbReference>
<keyword evidence="5" id="KW-0326">Glycosidase</keyword>
<proteinExistence type="predicted"/>
<organism evidence="5">
    <name type="scientific">uncultured Synechococcales cyanobacterium</name>
    <dbReference type="NCBI Taxonomy" id="1936017"/>
    <lineage>
        <taxon>Bacteria</taxon>
        <taxon>Bacillati</taxon>
        <taxon>Cyanobacteriota</taxon>
        <taxon>Cyanophyceae</taxon>
        <taxon>Synechococcales</taxon>
        <taxon>environmental samples</taxon>
    </lineage>
</organism>
<dbReference type="EMBL" id="CADCWO010000021">
    <property type="protein sequence ID" value="CAA9556678.1"/>
    <property type="molecule type" value="Genomic_DNA"/>
</dbReference>
<dbReference type="CDD" id="cd10028">
    <property type="entry name" value="UDG-F2_TDG_MUG"/>
    <property type="match status" value="1"/>
</dbReference>
<feature type="domain" description="Uracil-DNA glycosylase-like" evidence="4">
    <location>
        <begin position="21"/>
        <end position="179"/>
    </location>
</feature>
<evidence type="ECO:0000256" key="2">
    <source>
        <dbReference type="ARBA" id="ARBA00022801"/>
    </source>
</evidence>
<dbReference type="EC" id="3.2.2.28" evidence="5"/>
<dbReference type="PANTHER" id="PTHR12159:SF9">
    <property type="entry name" value="G_T MISMATCH-SPECIFIC THYMINE DNA GLYCOSYLASE"/>
    <property type="match status" value="1"/>
</dbReference>
<name>A0A6J4UQ74_9CYAN</name>
<keyword evidence="2 5" id="KW-0378">Hydrolase</keyword>
<dbReference type="NCBIfam" id="NF007570">
    <property type="entry name" value="PRK10201.1"/>
    <property type="match status" value="1"/>
</dbReference>
<dbReference type="InterPro" id="IPR036895">
    <property type="entry name" value="Uracil-DNA_glycosylase-like_sf"/>
</dbReference>